<reference evidence="2" key="2">
    <citation type="submission" date="2021-04" db="EMBL/GenBank/DDBJ databases">
        <authorList>
            <person name="Gilroy R."/>
        </authorList>
    </citation>
    <scope>NUCLEOTIDE SEQUENCE</scope>
    <source>
        <strain evidence="2">687</strain>
    </source>
</reference>
<evidence type="ECO:0000313" key="3">
    <source>
        <dbReference type="Proteomes" id="UP000824150"/>
    </source>
</evidence>
<proteinExistence type="predicted"/>
<gene>
    <name evidence="2" type="ORF">IAA31_01675</name>
</gene>
<dbReference type="Proteomes" id="UP000824150">
    <property type="component" value="Unassembled WGS sequence"/>
</dbReference>
<name>A0A9E2KMG3_9GAMM</name>
<accession>A0A9E2KMG3</accession>
<dbReference type="EMBL" id="JAHLFG010000019">
    <property type="protein sequence ID" value="MBU3826193.1"/>
    <property type="molecule type" value="Genomic_DNA"/>
</dbReference>
<sequence length="112" mass="12982">MIAIELEPLLLNQSGKYYCLYTYQNAWDPIKKRSRRVKNSMKKAGHIIVPGQKEGEVKWQDWFIARHPELKSVKTVRRGRGKFEFLPPATPPTSSTTTPQRRCLKAPVRPMC</sequence>
<evidence type="ECO:0000256" key="1">
    <source>
        <dbReference type="SAM" id="MobiDB-lite"/>
    </source>
</evidence>
<organism evidence="2 3">
    <name type="scientific">Candidatus Anaerobiospirillum merdipullorum</name>
    <dbReference type="NCBI Taxonomy" id="2838450"/>
    <lineage>
        <taxon>Bacteria</taxon>
        <taxon>Pseudomonadati</taxon>
        <taxon>Pseudomonadota</taxon>
        <taxon>Gammaproteobacteria</taxon>
        <taxon>Aeromonadales</taxon>
        <taxon>Succinivibrionaceae</taxon>
        <taxon>Anaerobiospirillum</taxon>
    </lineage>
</organism>
<dbReference type="AlphaFoldDB" id="A0A9E2KMG3"/>
<evidence type="ECO:0000313" key="2">
    <source>
        <dbReference type="EMBL" id="MBU3826193.1"/>
    </source>
</evidence>
<feature type="region of interest" description="Disordered" evidence="1">
    <location>
        <begin position="83"/>
        <end position="112"/>
    </location>
</feature>
<reference evidence="2" key="1">
    <citation type="journal article" date="2021" name="PeerJ">
        <title>Extensive microbial diversity within the chicken gut microbiome revealed by metagenomics and culture.</title>
        <authorList>
            <person name="Gilroy R."/>
            <person name="Ravi A."/>
            <person name="Getino M."/>
            <person name="Pursley I."/>
            <person name="Horton D.L."/>
            <person name="Alikhan N.F."/>
            <person name="Baker D."/>
            <person name="Gharbi K."/>
            <person name="Hall N."/>
            <person name="Watson M."/>
            <person name="Adriaenssens E.M."/>
            <person name="Foster-Nyarko E."/>
            <person name="Jarju S."/>
            <person name="Secka A."/>
            <person name="Antonio M."/>
            <person name="Oren A."/>
            <person name="Chaudhuri R.R."/>
            <person name="La Ragione R."/>
            <person name="Hildebrand F."/>
            <person name="Pallen M.J."/>
        </authorList>
    </citation>
    <scope>NUCLEOTIDE SEQUENCE</scope>
    <source>
        <strain evidence="2">687</strain>
    </source>
</reference>
<comment type="caution">
    <text evidence="2">The sequence shown here is derived from an EMBL/GenBank/DDBJ whole genome shotgun (WGS) entry which is preliminary data.</text>
</comment>
<protein>
    <submittedName>
        <fullName evidence="2">Uncharacterized protein</fullName>
    </submittedName>
</protein>